<name>A0AAD0J3N2_9BURK</name>
<sequence>MTDIPMQRPAASNGHASTARAACCPILMYHQIRPLPPRSDVLRGLSVDPRAFRCQMRTLKALGYCGVSVAELQGRLAQTRSAKLFAITFDDGFRNVFEHALPVLDELGFTATCYFVSGKLGGSNDWDRGIATAEAELMDRGAMLEWLGHGHEVGAHTVDHVALSDVPAPTAWRQITHSKAQLEDATGCPVVSFCYPYGAFDANARRLVAEAGFRSATTTARGRVKACTDPFLLPRIAVPGGRGVVRFLGRFFR</sequence>
<dbReference type="AlphaFoldDB" id="A0AAD0J3N2"/>
<dbReference type="InterPro" id="IPR051398">
    <property type="entry name" value="Polysacch_Deacetylase"/>
</dbReference>
<keyword evidence="1" id="KW-0732">Signal</keyword>
<dbReference type="EMBL" id="CP021067">
    <property type="protein sequence ID" value="AWG29270.1"/>
    <property type="molecule type" value="Genomic_DNA"/>
</dbReference>
<evidence type="ECO:0000313" key="4">
    <source>
        <dbReference type="Proteomes" id="UP000244809"/>
    </source>
</evidence>
<dbReference type="InterPro" id="IPR002509">
    <property type="entry name" value="NODB_dom"/>
</dbReference>
<dbReference type="PANTHER" id="PTHR34216:SF7">
    <property type="entry name" value="POLY-BETA-1,6-N-ACETYL-D-GLUCOSAMINE N-DEACETYLASE"/>
    <property type="match status" value="1"/>
</dbReference>
<dbReference type="Gene3D" id="3.20.20.370">
    <property type="entry name" value="Glycoside hydrolase/deacetylase"/>
    <property type="match status" value="1"/>
</dbReference>
<dbReference type="PANTHER" id="PTHR34216">
    <property type="match status" value="1"/>
</dbReference>
<organism evidence="3 4">
    <name type="scientific">Burkholderia cenocepacia</name>
    <dbReference type="NCBI Taxonomy" id="95486"/>
    <lineage>
        <taxon>Bacteria</taxon>
        <taxon>Pseudomonadati</taxon>
        <taxon>Pseudomonadota</taxon>
        <taxon>Betaproteobacteria</taxon>
        <taxon>Burkholderiales</taxon>
        <taxon>Burkholderiaceae</taxon>
        <taxon>Burkholderia</taxon>
        <taxon>Burkholderia cepacia complex</taxon>
    </lineage>
</organism>
<gene>
    <name evidence="3" type="ORF">B9Z07_10640</name>
</gene>
<evidence type="ECO:0000259" key="2">
    <source>
        <dbReference type="PROSITE" id="PS51677"/>
    </source>
</evidence>
<dbReference type="Proteomes" id="UP000244809">
    <property type="component" value="Chromosome 1"/>
</dbReference>
<dbReference type="GO" id="GO:0005975">
    <property type="term" value="P:carbohydrate metabolic process"/>
    <property type="evidence" value="ECO:0007669"/>
    <property type="project" value="InterPro"/>
</dbReference>
<dbReference type="PROSITE" id="PS51677">
    <property type="entry name" value="NODB"/>
    <property type="match status" value="1"/>
</dbReference>
<dbReference type="Pfam" id="PF01522">
    <property type="entry name" value="Polysacc_deac_1"/>
    <property type="match status" value="1"/>
</dbReference>
<feature type="domain" description="NodB homology" evidence="2">
    <location>
        <begin position="83"/>
        <end position="253"/>
    </location>
</feature>
<dbReference type="InterPro" id="IPR011330">
    <property type="entry name" value="Glyco_hydro/deAcase_b/a-brl"/>
</dbReference>
<dbReference type="CDD" id="cd10918">
    <property type="entry name" value="CE4_NodB_like_5s_6s"/>
    <property type="match status" value="1"/>
</dbReference>
<accession>A0AAD0J3N2</accession>
<reference evidence="3 4" key="1">
    <citation type="submission" date="2017-04" db="EMBL/GenBank/DDBJ databases">
        <title>Complete genome sequence of Burkholderia cenocepacia PC184 Midwest clone.</title>
        <authorList>
            <person name="Mulks M.H."/>
            <person name="Cooper V.S."/>
        </authorList>
    </citation>
    <scope>NUCLEOTIDE SEQUENCE [LARGE SCALE GENOMIC DNA]</scope>
    <source>
        <strain evidence="3 4">PC184 Mulks</strain>
    </source>
</reference>
<proteinExistence type="predicted"/>
<dbReference type="GO" id="GO:0016810">
    <property type="term" value="F:hydrolase activity, acting on carbon-nitrogen (but not peptide) bonds"/>
    <property type="evidence" value="ECO:0007669"/>
    <property type="project" value="InterPro"/>
</dbReference>
<evidence type="ECO:0000256" key="1">
    <source>
        <dbReference type="ARBA" id="ARBA00022729"/>
    </source>
</evidence>
<protein>
    <submittedName>
        <fullName evidence="3">Polysaccharide deacetylase</fullName>
    </submittedName>
</protein>
<dbReference type="SUPFAM" id="SSF88713">
    <property type="entry name" value="Glycoside hydrolase/deacetylase"/>
    <property type="match status" value="1"/>
</dbReference>
<evidence type="ECO:0000313" key="3">
    <source>
        <dbReference type="EMBL" id="AWG29270.1"/>
    </source>
</evidence>